<evidence type="ECO:0000313" key="2">
    <source>
        <dbReference type="EMBL" id="VFU02107.1"/>
    </source>
</evidence>
<proteinExistence type="predicted"/>
<sequence length="75" mass="7860">MGNQTSAPIDGAAPGDPCATALQAYLNCVDVKTKESGGLRDGDECEDEIKAYKQCRLDNRKKKPADAAPASMSTA</sequence>
<dbReference type="PROSITE" id="PS51808">
    <property type="entry name" value="CHCH"/>
    <property type="match status" value="1"/>
</dbReference>
<reference evidence="1" key="2">
    <citation type="submission" date="2019-06" db="EMBL/GenBank/DDBJ databases">
        <title>Genomics analysis of Aphanomyces spp. identifies a new class of oomycete effector associated with host adaptation.</title>
        <authorList>
            <person name="Gaulin E."/>
        </authorList>
    </citation>
    <scope>NUCLEOTIDE SEQUENCE</scope>
    <source>
        <strain evidence="1">CBS 578.67</strain>
    </source>
</reference>
<reference evidence="2 3" key="1">
    <citation type="submission" date="2019-03" db="EMBL/GenBank/DDBJ databases">
        <authorList>
            <person name="Gaulin E."/>
            <person name="Dumas B."/>
        </authorList>
    </citation>
    <scope>NUCLEOTIDE SEQUENCE [LARGE SCALE GENOMIC DNA]</scope>
    <source>
        <strain evidence="2">CBS 568.67</strain>
    </source>
</reference>
<dbReference type="OrthoDB" id="65213at2759"/>
<evidence type="ECO:0000313" key="1">
    <source>
        <dbReference type="EMBL" id="KAF0682396.1"/>
    </source>
</evidence>
<keyword evidence="3" id="KW-1185">Reference proteome</keyword>
<dbReference type="Proteomes" id="UP000332933">
    <property type="component" value="Unassembled WGS sequence"/>
</dbReference>
<gene>
    <name evidence="2" type="primary">Aste57867_25484</name>
    <name evidence="1" type="ORF">As57867_025405</name>
    <name evidence="2" type="ORF">ASTE57867_25484</name>
</gene>
<accession>A0A485LVQ0</accession>
<name>A0A485LVQ0_9STRA</name>
<protein>
    <submittedName>
        <fullName evidence="2">Aste57867_25484 protein</fullName>
    </submittedName>
</protein>
<organism evidence="2 3">
    <name type="scientific">Aphanomyces stellatus</name>
    <dbReference type="NCBI Taxonomy" id="120398"/>
    <lineage>
        <taxon>Eukaryota</taxon>
        <taxon>Sar</taxon>
        <taxon>Stramenopiles</taxon>
        <taxon>Oomycota</taxon>
        <taxon>Saprolegniomycetes</taxon>
        <taxon>Saprolegniales</taxon>
        <taxon>Verrucalvaceae</taxon>
        <taxon>Aphanomyces</taxon>
    </lineage>
</organism>
<dbReference type="EMBL" id="VJMH01007540">
    <property type="protein sequence ID" value="KAF0682396.1"/>
    <property type="molecule type" value="Genomic_DNA"/>
</dbReference>
<dbReference type="AlphaFoldDB" id="A0A485LVQ0"/>
<evidence type="ECO:0000313" key="3">
    <source>
        <dbReference type="Proteomes" id="UP000332933"/>
    </source>
</evidence>
<dbReference type="EMBL" id="CAADRA010007566">
    <property type="protein sequence ID" value="VFU02107.1"/>
    <property type="molecule type" value="Genomic_DNA"/>
</dbReference>